<evidence type="ECO:0000313" key="1">
    <source>
        <dbReference type="EMBL" id="KIM23334.1"/>
    </source>
</evidence>
<dbReference type="Proteomes" id="UP000054097">
    <property type="component" value="Unassembled WGS sequence"/>
</dbReference>
<protein>
    <submittedName>
        <fullName evidence="1">Uncharacterized protein</fullName>
    </submittedName>
</protein>
<name>A0A0C3ATI7_SERVB</name>
<accession>A0A0C3ATI7</accession>
<proteinExistence type="predicted"/>
<keyword evidence="2" id="KW-1185">Reference proteome</keyword>
<reference evidence="2" key="2">
    <citation type="submission" date="2015-01" db="EMBL/GenBank/DDBJ databases">
        <title>Evolutionary Origins and Diversification of the Mycorrhizal Mutualists.</title>
        <authorList>
            <consortium name="DOE Joint Genome Institute"/>
            <consortium name="Mycorrhizal Genomics Consortium"/>
            <person name="Kohler A."/>
            <person name="Kuo A."/>
            <person name="Nagy L.G."/>
            <person name="Floudas D."/>
            <person name="Copeland A."/>
            <person name="Barry K.W."/>
            <person name="Cichocki N."/>
            <person name="Veneault-Fourrey C."/>
            <person name="LaButti K."/>
            <person name="Lindquist E.A."/>
            <person name="Lipzen A."/>
            <person name="Lundell T."/>
            <person name="Morin E."/>
            <person name="Murat C."/>
            <person name="Riley R."/>
            <person name="Ohm R."/>
            <person name="Sun H."/>
            <person name="Tunlid A."/>
            <person name="Henrissat B."/>
            <person name="Grigoriev I.V."/>
            <person name="Hibbett D.S."/>
            <person name="Martin F."/>
        </authorList>
    </citation>
    <scope>NUCLEOTIDE SEQUENCE [LARGE SCALE GENOMIC DNA]</scope>
    <source>
        <strain evidence="2">MAFF 305830</strain>
    </source>
</reference>
<sequence>MVPNGLVAQIGTKVKDQRPLIEAQADSCHSRFLCATRTVSLRGHISWTTSNRAFLHGRDPSRSCPVHPRAPQAILKISLYTIVVYIQG</sequence>
<reference evidence="1 2" key="1">
    <citation type="submission" date="2014-04" db="EMBL/GenBank/DDBJ databases">
        <authorList>
            <consortium name="DOE Joint Genome Institute"/>
            <person name="Kuo A."/>
            <person name="Zuccaro A."/>
            <person name="Kohler A."/>
            <person name="Nagy L.G."/>
            <person name="Floudas D."/>
            <person name="Copeland A."/>
            <person name="Barry K.W."/>
            <person name="Cichocki N."/>
            <person name="Veneault-Fourrey C."/>
            <person name="LaButti K."/>
            <person name="Lindquist E.A."/>
            <person name="Lipzen A."/>
            <person name="Lundell T."/>
            <person name="Morin E."/>
            <person name="Murat C."/>
            <person name="Sun H."/>
            <person name="Tunlid A."/>
            <person name="Henrissat B."/>
            <person name="Grigoriev I.V."/>
            <person name="Hibbett D.S."/>
            <person name="Martin F."/>
            <person name="Nordberg H.P."/>
            <person name="Cantor M.N."/>
            <person name="Hua S.X."/>
        </authorList>
    </citation>
    <scope>NUCLEOTIDE SEQUENCE [LARGE SCALE GENOMIC DNA]</scope>
    <source>
        <strain evidence="1 2">MAFF 305830</strain>
    </source>
</reference>
<evidence type="ECO:0000313" key="2">
    <source>
        <dbReference type="Proteomes" id="UP000054097"/>
    </source>
</evidence>
<dbReference type="EMBL" id="KN824339">
    <property type="protein sequence ID" value="KIM23334.1"/>
    <property type="molecule type" value="Genomic_DNA"/>
</dbReference>
<dbReference type="HOGENOM" id="CLU_2470488_0_0_1"/>
<organism evidence="1 2">
    <name type="scientific">Serendipita vermifera MAFF 305830</name>
    <dbReference type="NCBI Taxonomy" id="933852"/>
    <lineage>
        <taxon>Eukaryota</taxon>
        <taxon>Fungi</taxon>
        <taxon>Dikarya</taxon>
        <taxon>Basidiomycota</taxon>
        <taxon>Agaricomycotina</taxon>
        <taxon>Agaricomycetes</taxon>
        <taxon>Sebacinales</taxon>
        <taxon>Serendipitaceae</taxon>
        <taxon>Serendipita</taxon>
    </lineage>
</organism>
<gene>
    <name evidence="1" type="ORF">M408DRAFT_264562</name>
</gene>
<dbReference type="AlphaFoldDB" id="A0A0C3ATI7"/>